<organism evidence="3 4">
    <name type="scientific">Jatropha curcas</name>
    <name type="common">Barbados nut</name>
    <dbReference type="NCBI Taxonomy" id="180498"/>
    <lineage>
        <taxon>Eukaryota</taxon>
        <taxon>Viridiplantae</taxon>
        <taxon>Streptophyta</taxon>
        <taxon>Embryophyta</taxon>
        <taxon>Tracheophyta</taxon>
        <taxon>Spermatophyta</taxon>
        <taxon>Magnoliopsida</taxon>
        <taxon>eudicotyledons</taxon>
        <taxon>Gunneridae</taxon>
        <taxon>Pentapetalae</taxon>
        <taxon>rosids</taxon>
        <taxon>fabids</taxon>
        <taxon>Malpighiales</taxon>
        <taxon>Euphorbiaceae</taxon>
        <taxon>Crotonoideae</taxon>
        <taxon>Jatropheae</taxon>
        <taxon>Jatropha</taxon>
    </lineage>
</organism>
<keyword evidence="4" id="KW-1185">Reference proteome</keyword>
<sequence>MNDQAGLRERKREMRSIKGEVMLNTPAEKAWEMYRNDEIISKINPEMLALAQYIEGDGSPGSLRLFKLGPALRSYVKESVEKIEKVEKGKSVTYSVIGGDLKKMYDPYKVTFSFIPVQGKEREQCIAEWKADFELLTPATPLPEKAREAALSFLKSFEKFNF</sequence>
<dbReference type="InterPro" id="IPR023393">
    <property type="entry name" value="START-like_dom_sf"/>
</dbReference>
<dbReference type="GO" id="GO:0038023">
    <property type="term" value="F:signaling receptor activity"/>
    <property type="evidence" value="ECO:0007669"/>
    <property type="project" value="TreeGrafter"/>
</dbReference>
<dbReference type="Gene3D" id="3.30.530.20">
    <property type="match status" value="1"/>
</dbReference>
<dbReference type="Proteomes" id="UP000027138">
    <property type="component" value="Unassembled WGS sequence"/>
</dbReference>
<dbReference type="GO" id="GO:0005737">
    <property type="term" value="C:cytoplasm"/>
    <property type="evidence" value="ECO:0007669"/>
    <property type="project" value="TreeGrafter"/>
</dbReference>
<dbReference type="InterPro" id="IPR050279">
    <property type="entry name" value="Plant_def-hormone_signal"/>
</dbReference>
<dbReference type="OrthoDB" id="1845342at2759"/>
<reference evidence="3 4" key="1">
    <citation type="journal article" date="2014" name="PLoS ONE">
        <title>Global Analysis of Gene Expression Profiles in Physic Nut (Jatropha curcas L.) Seedlings Exposed to Salt Stress.</title>
        <authorList>
            <person name="Zhang L."/>
            <person name="Zhang C."/>
            <person name="Wu P."/>
            <person name="Chen Y."/>
            <person name="Li M."/>
            <person name="Jiang H."/>
            <person name="Wu G."/>
        </authorList>
    </citation>
    <scope>NUCLEOTIDE SEQUENCE [LARGE SCALE GENOMIC DNA]</scope>
    <source>
        <strain evidence="4">cv. GZQX0401</strain>
        <tissue evidence="3">Young leaves</tissue>
    </source>
</reference>
<name>A0A067JX65_JATCU</name>
<evidence type="ECO:0000313" key="3">
    <source>
        <dbReference type="EMBL" id="KDP24124.1"/>
    </source>
</evidence>
<dbReference type="Pfam" id="PF00407">
    <property type="entry name" value="Bet_v_1"/>
    <property type="match status" value="1"/>
</dbReference>
<dbReference type="PANTHER" id="PTHR31213">
    <property type="entry name" value="OS08G0374000 PROTEIN-RELATED"/>
    <property type="match status" value="1"/>
</dbReference>
<gene>
    <name evidence="3" type="ORF">JCGZ_25781</name>
</gene>
<evidence type="ECO:0000256" key="1">
    <source>
        <dbReference type="ARBA" id="ARBA00009744"/>
    </source>
</evidence>
<evidence type="ECO:0000259" key="2">
    <source>
        <dbReference type="SMART" id="SM01037"/>
    </source>
</evidence>
<dbReference type="InterPro" id="IPR000916">
    <property type="entry name" value="Bet_v_I/MLP"/>
</dbReference>
<proteinExistence type="inferred from homology"/>
<accession>A0A067JX65</accession>
<protein>
    <recommendedName>
        <fullName evidence="2">Bet v I/Major latex protein domain-containing protein</fullName>
    </recommendedName>
</protein>
<dbReference type="GO" id="GO:0005634">
    <property type="term" value="C:nucleus"/>
    <property type="evidence" value="ECO:0007669"/>
    <property type="project" value="TreeGrafter"/>
</dbReference>
<dbReference type="GO" id="GO:0009738">
    <property type="term" value="P:abscisic acid-activated signaling pathway"/>
    <property type="evidence" value="ECO:0007669"/>
    <property type="project" value="TreeGrafter"/>
</dbReference>
<dbReference type="GO" id="GO:0010427">
    <property type="term" value="F:abscisic acid binding"/>
    <property type="evidence" value="ECO:0007669"/>
    <property type="project" value="TreeGrafter"/>
</dbReference>
<dbReference type="CDD" id="cd07816">
    <property type="entry name" value="Bet_v1-like"/>
    <property type="match status" value="1"/>
</dbReference>
<dbReference type="SUPFAM" id="SSF55961">
    <property type="entry name" value="Bet v1-like"/>
    <property type="match status" value="1"/>
</dbReference>
<dbReference type="GO" id="GO:0006952">
    <property type="term" value="P:defense response"/>
    <property type="evidence" value="ECO:0007669"/>
    <property type="project" value="InterPro"/>
</dbReference>
<dbReference type="PANTHER" id="PTHR31213:SF24">
    <property type="entry name" value="OS08G0374000 PROTEIN"/>
    <property type="match status" value="1"/>
</dbReference>
<dbReference type="STRING" id="180498.A0A067JX65"/>
<comment type="similarity">
    <text evidence="1">Belongs to the BetVI family.</text>
</comment>
<dbReference type="SMART" id="SM01037">
    <property type="entry name" value="Bet_v_1"/>
    <property type="match status" value="1"/>
</dbReference>
<dbReference type="AlphaFoldDB" id="A0A067JX65"/>
<feature type="domain" description="Bet v I/Major latex protein" evidence="2">
    <location>
        <begin position="16"/>
        <end position="160"/>
    </location>
</feature>
<dbReference type="EMBL" id="KK915137">
    <property type="protein sequence ID" value="KDP24124.1"/>
    <property type="molecule type" value="Genomic_DNA"/>
</dbReference>
<dbReference type="GO" id="GO:0004864">
    <property type="term" value="F:protein phosphatase inhibitor activity"/>
    <property type="evidence" value="ECO:0007669"/>
    <property type="project" value="TreeGrafter"/>
</dbReference>
<evidence type="ECO:0000313" key="4">
    <source>
        <dbReference type="Proteomes" id="UP000027138"/>
    </source>
</evidence>